<dbReference type="AlphaFoldDB" id="A0A9W8K5Y0"/>
<dbReference type="InterPro" id="IPR055256">
    <property type="entry name" value="KH_1_KHDC4/BBP-like"/>
</dbReference>
<feature type="domain" description="KHDC4/BBP-like KH-domain type I" evidence="2">
    <location>
        <begin position="174"/>
        <end position="246"/>
    </location>
</feature>
<dbReference type="Pfam" id="PF23469">
    <property type="entry name" value="KH_12"/>
    <property type="match status" value="1"/>
</dbReference>
<evidence type="ECO:0000259" key="3">
    <source>
        <dbReference type="Pfam" id="PF23469"/>
    </source>
</evidence>
<sequence length="282" mass="30819">MASPPPKSTKRKWDQPAPGEESAPSKVAKTDEGKSASEAAAAAAAIAAKIAAQFANGTLGGDHEEFTKDIDINDVRNRYLLTKGSTQEQIHDETGASVGTRGVWYPDRSKATEKDPPLYIHISAKTKEALDKAVAKIHELIALDMGSLVEKGDKTRERRKWPEEKLPVGLESIRNFNIRAKVVGPSGSFVKYIQSETSTRVQIKGIGSGFIDQETGQEEPVPLYIHITGPEEGQVARAKVLTEDLLLVVRQEHAKMQVVIHQQQMELHQAQAQYAAYSAMGV</sequence>
<dbReference type="PANTHER" id="PTHR15744:SF0">
    <property type="entry name" value="KH HOMOLOGY DOMAIN-CONTAINING PROTEIN 4"/>
    <property type="match status" value="1"/>
</dbReference>
<dbReference type="CDD" id="cd22385">
    <property type="entry name" value="KH-I_KHDC4_rpt1"/>
    <property type="match status" value="1"/>
</dbReference>
<organism evidence="4 5">
    <name type="scientific">Agrocybe chaxingu</name>
    <dbReference type="NCBI Taxonomy" id="84603"/>
    <lineage>
        <taxon>Eukaryota</taxon>
        <taxon>Fungi</taxon>
        <taxon>Dikarya</taxon>
        <taxon>Basidiomycota</taxon>
        <taxon>Agaricomycotina</taxon>
        <taxon>Agaricomycetes</taxon>
        <taxon>Agaricomycetidae</taxon>
        <taxon>Agaricales</taxon>
        <taxon>Agaricineae</taxon>
        <taxon>Strophariaceae</taxon>
        <taxon>Agrocybe</taxon>
    </lineage>
</organism>
<dbReference type="EMBL" id="JANKHO010000215">
    <property type="protein sequence ID" value="KAJ3513145.1"/>
    <property type="molecule type" value="Genomic_DNA"/>
</dbReference>
<dbReference type="Gene3D" id="3.30.1370.10">
    <property type="entry name" value="K Homology domain, type 1"/>
    <property type="match status" value="2"/>
</dbReference>
<dbReference type="Pfam" id="PF22675">
    <property type="entry name" value="KH-I_KHDC4-BBP"/>
    <property type="match status" value="1"/>
</dbReference>
<evidence type="ECO:0000259" key="2">
    <source>
        <dbReference type="Pfam" id="PF22675"/>
    </source>
</evidence>
<feature type="domain" description="ATP-dependent RNA helicase PRP5/DDX46/KHDC4 KH" evidence="3">
    <location>
        <begin position="67"/>
        <end position="142"/>
    </location>
</feature>
<dbReference type="InterPro" id="IPR031121">
    <property type="entry name" value="RIK/BLOM7"/>
</dbReference>
<comment type="caution">
    <text evidence="4">The sequence shown here is derived from an EMBL/GenBank/DDBJ whole genome shotgun (WGS) entry which is preliminary data.</text>
</comment>
<proteinExistence type="predicted"/>
<evidence type="ECO:0000313" key="5">
    <source>
        <dbReference type="Proteomes" id="UP001148786"/>
    </source>
</evidence>
<reference evidence="4" key="1">
    <citation type="submission" date="2022-07" db="EMBL/GenBank/DDBJ databases">
        <title>Genome Sequence of Agrocybe chaxingu.</title>
        <authorList>
            <person name="Buettner E."/>
        </authorList>
    </citation>
    <scope>NUCLEOTIDE SEQUENCE</scope>
    <source>
        <strain evidence="4">MP-N11</strain>
    </source>
</reference>
<dbReference type="Proteomes" id="UP001148786">
    <property type="component" value="Unassembled WGS sequence"/>
</dbReference>
<dbReference type="OrthoDB" id="397265at2759"/>
<dbReference type="SUPFAM" id="SSF54791">
    <property type="entry name" value="Eukaryotic type KH-domain (KH-domain type I)"/>
    <property type="match status" value="2"/>
</dbReference>
<evidence type="ECO:0000313" key="4">
    <source>
        <dbReference type="EMBL" id="KAJ3513145.1"/>
    </source>
</evidence>
<feature type="region of interest" description="Disordered" evidence="1">
    <location>
        <begin position="1"/>
        <end position="39"/>
    </location>
</feature>
<dbReference type="GO" id="GO:0003723">
    <property type="term" value="F:RNA binding"/>
    <property type="evidence" value="ECO:0007669"/>
    <property type="project" value="InterPro"/>
</dbReference>
<dbReference type="CDD" id="cd22386">
    <property type="entry name" value="KH-I_KHDC4_rpt2"/>
    <property type="match status" value="1"/>
</dbReference>
<dbReference type="GO" id="GO:0005634">
    <property type="term" value="C:nucleus"/>
    <property type="evidence" value="ECO:0007669"/>
    <property type="project" value="InterPro"/>
</dbReference>
<evidence type="ECO:0000256" key="1">
    <source>
        <dbReference type="SAM" id="MobiDB-lite"/>
    </source>
</evidence>
<dbReference type="InterPro" id="IPR036612">
    <property type="entry name" value="KH_dom_type_1_sf"/>
</dbReference>
<keyword evidence="5" id="KW-1185">Reference proteome</keyword>
<accession>A0A9W8K5Y0</accession>
<dbReference type="FunFam" id="3.30.1370.10:FF:000037">
    <property type="entry name" value="KH domain protein"/>
    <property type="match status" value="1"/>
</dbReference>
<evidence type="ECO:0008006" key="6">
    <source>
        <dbReference type="Google" id="ProtNLM"/>
    </source>
</evidence>
<name>A0A9W8K5Y0_9AGAR</name>
<gene>
    <name evidence="4" type="ORF">NLJ89_g3118</name>
</gene>
<dbReference type="InterPro" id="IPR047890">
    <property type="entry name" value="KHDC4_KH-I_first"/>
</dbReference>
<dbReference type="PANTHER" id="PTHR15744">
    <property type="entry name" value="BLOM7"/>
    <property type="match status" value="1"/>
</dbReference>
<dbReference type="InterPro" id="IPR056149">
    <property type="entry name" value="PRP5/DDX46/KHDC4_KH"/>
</dbReference>
<protein>
    <recommendedName>
        <fullName evidence="6">K Homology domain-containing protein</fullName>
    </recommendedName>
</protein>
<dbReference type="InterPro" id="IPR047889">
    <property type="entry name" value="KHDC4_KH-I_second"/>
</dbReference>